<proteinExistence type="predicted"/>
<evidence type="ECO:0000313" key="1">
    <source>
        <dbReference type="EMBL" id="MFB5269179.1"/>
    </source>
</evidence>
<dbReference type="RefSeq" id="WP_375357454.1">
    <property type="nucleotide sequence ID" value="NZ_JBHHMI010000026.1"/>
</dbReference>
<reference evidence="1 2" key="1">
    <citation type="submission" date="2024-09" db="EMBL/GenBank/DDBJ databases">
        <title>Paenibacillus zeirhizospherea sp. nov., isolated from surface of the maize (Zea mays) roots in a horticulture field, Hungary.</title>
        <authorList>
            <person name="Marton D."/>
            <person name="Farkas M."/>
            <person name="Bedics A."/>
            <person name="Toth E."/>
            <person name="Tancsics A."/>
            <person name="Boka K."/>
            <person name="Maroti G."/>
            <person name="Kriszt B."/>
            <person name="Cserhati M."/>
        </authorList>
    </citation>
    <scope>NUCLEOTIDE SEQUENCE [LARGE SCALE GENOMIC DNA]</scope>
    <source>
        <strain evidence="1 2">KCTC 33519</strain>
    </source>
</reference>
<evidence type="ECO:0008006" key="3">
    <source>
        <dbReference type="Google" id="ProtNLM"/>
    </source>
</evidence>
<organism evidence="1 2">
    <name type="scientific">Paenibacillus enshidis</name>
    <dbReference type="NCBI Taxonomy" id="1458439"/>
    <lineage>
        <taxon>Bacteria</taxon>
        <taxon>Bacillati</taxon>
        <taxon>Bacillota</taxon>
        <taxon>Bacilli</taxon>
        <taxon>Bacillales</taxon>
        <taxon>Paenibacillaceae</taxon>
        <taxon>Paenibacillus</taxon>
    </lineage>
</organism>
<dbReference type="EMBL" id="JBHHMI010000026">
    <property type="protein sequence ID" value="MFB5269179.1"/>
    <property type="molecule type" value="Genomic_DNA"/>
</dbReference>
<evidence type="ECO:0000313" key="2">
    <source>
        <dbReference type="Proteomes" id="UP001580346"/>
    </source>
</evidence>
<accession>A0ABV5AZ64</accession>
<sequence length="202" mass="22824">METMILLLSLLLVTMIVIFGYYQLQIMKVNNKILERMNGLKAQTPNDSDNNLFSLDYGLQKNDEFPSVIVTDILAGTTYPYKLSDTRESLILITGIGCQPCEEALIRLSHYDSSQIEQNIVLLSFDPPQIVPESVREKHLMLVQKISGFQLVVGEKVLDDLKVNTFPTLIRVTPEGQVMGTYSGHYQSIVNHLQFRSKSLIS</sequence>
<name>A0ABV5AZ64_9BACL</name>
<protein>
    <recommendedName>
        <fullName evidence="3">Thioredoxin domain-containing protein</fullName>
    </recommendedName>
</protein>
<comment type="caution">
    <text evidence="1">The sequence shown here is derived from an EMBL/GenBank/DDBJ whole genome shotgun (WGS) entry which is preliminary data.</text>
</comment>
<dbReference type="Proteomes" id="UP001580346">
    <property type="component" value="Unassembled WGS sequence"/>
</dbReference>
<gene>
    <name evidence="1" type="ORF">ACE41H_20655</name>
</gene>
<keyword evidence="2" id="KW-1185">Reference proteome</keyword>